<organism evidence="2 3">
    <name type="scientific">Streptomyces cyaneochromogenes</name>
    <dbReference type="NCBI Taxonomy" id="2496836"/>
    <lineage>
        <taxon>Bacteria</taxon>
        <taxon>Bacillati</taxon>
        <taxon>Actinomycetota</taxon>
        <taxon>Actinomycetes</taxon>
        <taxon>Kitasatosporales</taxon>
        <taxon>Streptomycetaceae</taxon>
        <taxon>Streptomyces</taxon>
    </lineage>
</organism>
<accession>A0A3S9M5K5</accession>
<dbReference type="AlphaFoldDB" id="A0A3S9M5K5"/>
<dbReference type="KEGG" id="scya:EJ357_14140"/>
<name>A0A3S9M5K5_9ACTN</name>
<feature type="region of interest" description="Disordered" evidence="1">
    <location>
        <begin position="150"/>
        <end position="209"/>
    </location>
</feature>
<evidence type="ECO:0000313" key="2">
    <source>
        <dbReference type="EMBL" id="AZQ34476.1"/>
    </source>
</evidence>
<evidence type="ECO:0000256" key="1">
    <source>
        <dbReference type="SAM" id="MobiDB-lite"/>
    </source>
</evidence>
<keyword evidence="3" id="KW-1185">Reference proteome</keyword>
<sequence>MGVVVAVVGVVGVLGVPVLPLRGGELIPVQGTAVVTAAVRTAAVLATAVRTAAVRGTPVLPVVLPRVRLGGHLLGHGRHLRIRVPRARVHAELFDRGATAGAGEGAIQVPSARVAVVHDAGRLRNRPTPFLAVAVKVMCGTGVSGLVGGVKPGHSVHPPRRVRTTARTTARTTTSRGPSHVHRATGRVDPSAQVRPMLACAPSSPAGSG</sequence>
<evidence type="ECO:0000313" key="3">
    <source>
        <dbReference type="Proteomes" id="UP000280298"/>
    </source>
</evidence>
<reference evidence="2 3" key="1">
    <citation type="journal article" date="2019" name="Int. J. Syst. Evol. Microbiol.">
        <title>Streptomyces cyaneochromogenes sp. nov., a blue pigment-producing actinomycete from manganese-contaminated soil.</title>
        <authorList>
            <person name="Tang X."/>
            <person name="Zhao J."/>
            <person name="Li K."/>
            <person name="Chen Z."/>
            <person name="Sun Y."/>
            <person name="Gao J."/>
        </authorList>
    </citation>
    <scope>NUCLEOTIDE SEQUENCE [LARGE SCALE GENOMIC DNA]</scope>
    <source>
        <strain evidence="2 3">MK-45</strain>
    </source>
</reference>
<gene>
    <name evidence="2" type="ORF">EJ357_14140</name>
</gene>
<proteinExistence type="predicted"/>
<feature type="compositionally biased region" description="Low complexity" evidence="1">
    <location>
        <begin position="165"/>
        <end position="176"/>
    </location>
</feature>
<protein>
    <submittedName>
        <fullName evidence="2">Uncharacterized protein</fullName>
    </submittedName>
</protein>
<dbReference type="EMBL" id="CP034539">
    <property type="protein sequence ID" value="AZQ34476.1"/>
    <property type="molecule type" value="Genomic_DNA"/>
</dbReference>
<dbReference type="OrthoDB" id="4330809at2"/>
<dbReference type="Proteomes" id="UP000280298">
    <property type="component" value="Chromosome"/>
</dbReference>